<proteinExistence type="inferred from homology"/>
<keyword evidence="3 4" id="KW-0143">Chaperone</keyword>
<dbReference type="Gene3D" id="3.30.70.920">
    <property type="match status" value="1"/>
</dbReference>
<dbReference type="EMBL" id="MABE01000277">
    <property type="protein sequence ID" value="OUS40681.1"/>
    <property type="molecule type" value="Genomic_DNA"/>
</dbReference>
<organism evidence="5 6">
    <name type="scientific">Oleispira antarctica</name>
    <dbReference type="NCBI Taxonomy" id="188908"/>
    <lineage>
        <taxon>Bacteria</taxon>
        <taxon>Pseudomonadati</taxon>
        <taxon>Pseudomonadota</taxon>
        <taxon>Gammaproteobacteria</taxon>
        <taxon>Oceanospirillales</taxon>
        <taxon>Oceanospirillaceae</taxon>
        <taxon>Oleispira</taxon>
    </lineage>
</organism>
<gene>
    <name evidence="4" type="primary">napD</name>
    <name evidence="5" type="ORF">A9R00_04785</name>
</gene>
<dbReference type="GO" id="GO:0051224">
    <property type="term" value="P:negative regulation of protein transport"/>
    <property type="evidence" value="ECO:0007669"/>
    <property type="project" value="UniProtKB-UniRule"/>
</dbReference>
<dbReference type="GO" id="GO:0005048">
    <property type="term" value="F:signal sequence binding"/>
    <property type="evidence" value="ECO:0007669"/>
    <property type="project" value="UniProtKB-UniRule"/>
</dbReference>
<name>A0A1Y5HTP6_OLEAN</name>
<comment type="subunit">
    <text evidence="4">Interacts with the cytoplasmic NapA precursor.</text>
</comment>
<comment type="similarity">
    <text evidence="4">Belongs to the NapD family.</text>
</comment>
<dbReference type="GO" id="GO:0005737">
    <property type="term" value="C:cytoplasm"/>
    <property type="evidence" value="ECO:0007669"/>
    <property type="project" value="UniProtKB-SubCell"/>
</dbReference>
<evidence type="ECO:0000313" key="6">
    <source>
        <dbReference type="Proteomes" id="UP000227088"/>
    </source>
</evidence>
<reference evidence="6" key="1">
    <citation type="journal article" date="2017" name="Proc. Natl. Acad. Sci. U.S.A.">
        <title>Simulation of Deepwater Horizon oil plume reveals substrate specialization within a complex community of hydrocarbon degraders.</title>
        <authorList>
            <person name="Hu P."/>
            <person name="Dubinsky E.A."/>
            <person name="Probst A.J."/>
            <person name="Wang J."/>
            <person name="Sieber C.M.K."/>
            <person name="Tom L.M."/>
            <person name="Gardinali P."/>
            <person name="Banfield J.F."/>
            <person name="Atlas R.M."/>
            <person name="Andersen G.L."/>
        </authorList>
    </citation>
    <scope>NUCLEOTIDE SEQUENCE [LARGE SCALE GENOMIC DNA]</scope>
</reference>
<comment type="function">
    <text evidence="4">Chaperone for NapA, the catalytic subunit of the periplasmic nitrate reductase. It binds directly and specifically to the twin-arginine signal peptide of NapA, preventing premature interaction with the Tat translocase and premature export.</text>
</comment>
<evidence type="ECO:0000256" key="2">
    <source>
        <dbReference type="ARBA" id="ARBA00022490"/>
    </source>
</evidence>
<evidence type="ECO:0000256" key="3">
    <source>
        <dbReference type="ARBA" id="ARBA00023186"/>
    </source>
</evidence>
<dbReference type="Pfam" id="PF03927">
    <property type="entry name" value="NapD"/>
    <property type="match status" value="1"/>
</dbReference>
<evidence type="ECO:0000256" key="1">
    <source>
        <dbReference type="ARBA" id="ARBA00004496"/>
    </source>
</evidence>
<dbReference type="AlphaFoldDB" id="A0A1Y5HTP6"/>
<dbReference type="PANTHER" id="PTHR38603">
    <property type="entry name" value="CHAPERONE NAPD"/>
    <property type="match status" value="1"/>
</dbReference>
<comment type="subcellular location">
    <subcellularLocation>
        <location evidence="1 4">Cytoplasm</location>
    </subcellularLocation>
</comment>
<dbReference type="HAMAP" id="MF_02200">
    <property type="entry name" value="NapD"/>
    <property type="match status" value="1"/>
</dbReference>
<comment type="caution">
    <text evidence="5">The sequence shown here is derived from an EMBL/GenBank/DDBJ whole genome shotgun (WGS) entry which is preliminary data.</text>
</comment>
<dbReference type="InterPro" id="IPR005623">
    <property type="entry name" value="Chaperone_NapD_NO3_reduct"/>
</dbReference>
<dbReference type="Proteomes" id="UP000227088">
    <property type="component" value="Unassembled WGS sequence"/>
</dbReference>
<dbReference type="PANTHER" id="PTHR38603:SF1">
    <property type="entry name" value="CHAPERONE NAPD"/>
    <property type="match status" value="1"/>
</dbReference>
<sequence length="118" mass="13315">MKQNDSHISSFIVYCRPERQQVIEQAIESFEHLELHGTDGNGKFVVVTEAPHQGVILDRIEQVTALDGVVDVSMVYHQVMPKNELGDEVEEESAAQLIASKEHVQFCENDEQTNANQH</sequence>
<evidence type="ECO:0000256" key="4">
    <source>
        <dbReference type="HAMAP-Rule" id="MF_02200"/>
    </source>
</evidence>
<evidence type="ECO:0000313" key="5">
    <source>
        <dbReference type="EMBL" id="OUS40681.1"/>
    </source>
</evidence>
<keyword evidence="2 4" id="KW-0963">Cytoplasm</keyword>
<accession>A0A1Y5HTP6</accession>
<protein>
    <recommendedName>
        <fullName evidence="4">Chaperone NapD</fullName>
    </recommendedName>
    <alternativeName>
        <fullName evidence="4">NapA signal peptide-binding chaperone NapD</fullName>
    </alternativeName>
</protein>